<organism evidence="16 17">
    <name type="scientific">Anaeramoeba ignava</name>
    <name type="common">Anaerobic marine amoeba</name>
    <dbReference type="NCBI Taxonomy" id="1746090"/>
    <lineage>
        <taxon>Eukaryota</taxon>
        <taxon>Metamonada</taxon>
        <taxon>Anaeramoebidae</taxon>
        <taxon>Anaeramoeba</taxon>
    </lineage>
</organism>
<protein>
    <recommendedName>
        <fullName evidence="3">Pyrroline-5-carboxylate reductase</fullName>
    </recommendedName>
</protein>
<keyword evidence="13" id="KW-0812">Transmembrane</keyword>
<keyword evidence="6" id="KW-0641">Proline biosynthesis</keyword>
<reference evidence="16" key="1">
    <citation type="submission" date="2022-10" db="EMBL/GenBank/DDBJ databases">
        <title>Novel sulphate-reducing endosymbionts in the free-living metamonad Anaeramoeba.</title>
        <authorList>
            <person name="Jerlstrom-Hultqvist J."/>
            <person name="Cepicka I."/>
            <person name="Gallot-Lavallee L."/>
            <person name="Salas-Leiva D."/>
            <person name="Curtis B.A."/>
            <person name="Zahonova K."/>
            <person name="Pipaliya S."/>
            <person name="Dacks J."/>
            <person name="Roger A.J."/>
        </authorList>
    </citation>
    <scope>NUCLEOTIDE SEQUENCE</scope>
    <source>
        <strain evidence="16">BMAN</strain>
    </source>
</reference>
<name>A0A9Q0L9D9_ANAIG</name>
<feature type="binding site" evidence="12">
    <location>
        <begin position="47"/>
        <end position="52"/>
    </location>
    <ligand>
        <name>NADP(+)</name>
        <dbReference type="ChEBI" id="CHEBI:58349"/>
    </ligand>
</feature>
<evidence type="ECO:0000256" key="1">
    <source>
        <dbReference type="ARBA" id="ARBA00004496"/>
    </source>
</evidence>
<dbReference type="Proteomes" id="UP001149090">
    <property type="component" value="Unassembled WGS sequence"/>
</dbReference>
<comment type="similarity">
    <text evidence="2">Belongs to the pyrroline-5-carboxylate reductase family.</text>
</comment>
<dbReference type="SUPFAM" id="SSF48179">
    <property type="entry name" value="6-phosphogluconate dehydrogenase C-terminal domain-like"/>
    <property type="match status" value="1"/>
</dbReference>
<keyword evidence="5" id="KW-0028">Amino-acid biosynthesis</keyword>
<dbReference type="InterPro" id="IPR028939">
    <property type="entry name" value="P5C_Rdtase_cat_N"/>
</dbReference>
<feature type="domain" description="Pyrroline-5-carboxylate reductase catalytic N-terminal" evidence="14">
    <location>
        <begin position="43"/>
        <end position="138"/>
    </location>
</feature>
<evidence type="ECO:0000259" key="14">
    <source>
        <dbReference type="Pfam" id="PF03807"/>
    </source>
</evidence>
<evidence type="ECO:0000313" key="16">
    <source>
        <dbReference type="EMBL" id="KAJ5067463.1"/>
    </source>
</evidence>
<dbReference type="NCBIfam" id="TIGR00112">
    <property type="entry name" value="proC"/>
    <property type="match status" value="1"/>
</dbReference>
<evidence type="ECO:0000256" key="5">
    <source>
        <dbReference type="ARBA" id="ARBA00022605"/>
    </source>
</evidence>
<feature type="binding site" evidence="12">
    <location>
        <begin position="108"/>
        <end position="111"/>
    </location>
    <ligand>
        <name>NADP(+)</name>
        <dbReference type="ChEBI" id="CHEBI:58349"/>
    </ligand>
</feature>
<evidence type="ECO:0000256" key="13">
    <source>
        <dbReference type="SAM" id="Phobius"/>
    </source>
</evidence>
<dbReference type="HAMAP" id="MF_01925">
    <property type="entry name" value="P5C_reductase"/>
    <property type="match status" value="1"/>
</dbReference>
<dbReference type="InterPro" id="IPR036291">
    <property type="entry name" value="NAD(P)-bd_dom_sf"/>
</dbReference>
<proteinExistence type="inferred from homology"/>
<dbReference type="InterPro" id="IPR029036">
    <property type="entry name" value="P5CR_dimer"/>
</dbReference>
<keyword evidence="8" id="KW-0560">Oxidoreductase</keyword>
<evidence type="ECO:0000256" key="3">
    <source>
        <dbReference type="ARBA" id="ARBA00021413"/>
    </source>
</evidence>
<keyword evidence="7 12" id="KW-0521">NADP</keyword>
<dbReference type="PIRSF" id="PIRSF000193">
    <property type="entry name" value="Pyrrol-5-carb_rd"/>
    <property type="match status" value="1"/>
</dbReference>
<feature type="transmembrane region" description="Helical" evidence="13">
    <location>
        <begin position="7"/>
        <end position="25"/>
    </location>
</feature>
<dbReference type="EMBL" id="JAPDFW010000127">
    <property type="protein sequence ID" value="KAJ5067463.1"/>
    <property type="molecule type" value="Genomic_DNA"/>
</dbReference>
<sequence length="311" mass="33692">MSLYKKIGFGVTAAAIVGAAIYGGYKVSQHYGYFQKKQTIKQKIGFIGSGMMAEAIARGILEKELVKPDQVMGSDPIPERREVFKKYGFHATENNEEVVEFADIIILATKPQVAEEMLKHLKNKNLAEEKIVVTIMAGKQIGWVKEHLGEKSKIVRVMPNTPLAIGEGAAGIVSKGCSKEEVDLVVSIFKSVAVVEVFEDESKIDIVTGLSGSGPAYIFRLIEAMVEGGVQGGLNENDALELAIQTVIGAGKLAAKRRAENISIPKLREMVTSPHGTTEAGLNFLDKNHFYETVSGAVVKATERSIELGKN</sequence>
<feature type="domain" description="Pyrroline-5-carboxylate reductase dimerisation" evidence="15">
    <location>
        <begin position="201"/>
        <end position="308"/>
    </location>
</feature>
<dbReference type="InterPro" id="IPR008927">
    <property type="entry name" value="6-PGluconate_DH-like_C_sf"/>
</dbReference>
<dbReference type="GO" id="GO:0055129">
    <property type="term" value="P:L-proline biosynthetic process"/>
    <property type="evidence" value="ECO:0007669"/>
    <property type="project" value="TreeGrafter"/>
</dbReference>
<accession>A0A9Q0L9D9</accession>
<dbReference type="PANTHER" id="PTHR11645:SF0">
    <property type="entry name" value="PYRROLINE-5-CARBOXYLATE REDUCTASE 3"/>
    <property type="match status" value="1"/>
</dbReference>
<keyword evidence="13" id="KW-0472">Membrane</keyword>
<dbReference type="SUPFAM" id="SSF51735">
    <property type="entry name" value="NAD(P)-binding Rossmann-fold domains"/>
    <property type="match status" value="1"/>
</dbReference>
<evidence type="ECO:0000256" key="12">
    <source>
        <dbReference type="PIRSR" id="PIRSR000193-1"/>
    </source>
</evidence>
<dbReference type="GO" id="GO:0005737">
    <property type="term" value="C:cytoplasm"/>
    <property type="evidence" value="ECO:0007669"/>
    <property type="project" value="UniProtKB-SubCell"/>
</dbReference>
<comment type="catalytic activity">
    <reaction evidence="11">
        <text>L-proline + NADP(+) = (S)-1-pyrroline-5-carboxylate + NADPH + 2 H(+)</text>
        <dbReference type="Rhea" id="RHEA:14109"/>
        <dbReference type="ChEBI" id="CHEBI:15378"/>
        <dbReference type="ChEBI" id="CHEBI:17388"/>
        <dbReference type="ChEBI" id="CHEBI:57783"/>
        <dbReference type="ChEBI" id="CHEBI:58349"/>
        <dbReference type="ChEBI" id="CHEBI:60039"/>
        <dbReference type="EC" id="1.5.1.2"/>
    </reaction>
</comment>
<evidence type="ECO:0000256" key="9">
    <source>
        <dbReference type="ARBA" id="ARBA00029440"/>
    </source>
</evidence>
<evidence type="ECO:0000256" key="7">
    <source>
        <dbReference type="ARBA" id="ARBA00022857"/>
    </source>
</evidence>
<keyword evidence="4" id="KW-0963">Cytoplasm</keyword>
<dbReference type="GO" id="GO:0004735">
    <property type="term" value="F:pyrroline-5-carboxylate reductase activity"/>
    <property type="evidence" value="ECO:0007669"/>
    <property type="project" value="UniProtKB-EC"/>
</dbReference>
<evidence type="ECO:0000256" key="4">
    <source>
        <dbReference type="ARBA" id="ARBA00022490"/>
    </source>
</evidence>
<gene>
    <name evidence="16" type="ORF">M0811_12913</name>
</gene>
<comment type="pathway">
    <text evidence="9">Amino-acid biosynthesis.</text>
</comment>
<comment type="caution">
    <text evidence="16">The sequence shown here is derived from an EMBL/GenBank/DDBJ whole genome shotgun (WGS) entry which is preliminary data.</text>
</comment>
<evidence type="ECO:0000256" key="11">
    <source>
        <dbReference type="ARBA" id="ARBA00052690"/>
    </source>
</evidence>
<dbReference type="FunFam" id="3.40.50.720:FF:000190">
    <property type="entry name" value="Pyrroline-5-carboxylate reductase"/>
    <property type="match status" value="1"/>
</dbReference>
<dbReference type="Pfam" id="PF14748">
    <property type="entry name" value="P5CR_dimer"/>
    <property type="match status" value="1"/>
</dbReference>
<dbReference type="Pfam" id="PF03807">
    <property type="entry name" value="F420_oxidored"/>
    <property type="match status" value="1"/>
</dbReference>
<feature type="binding site" evidence="12">
    <location>
        <position position="95"/>
    </location>
    <ligand>
        <name>NADPH</name>
        <dbReference type="ChEBI" id="CHEBI:57783"/>
    </ligand>
</feature>
<evidence type="ECO:0000256" key="6">
    <source>
        <dbReference type="ARBA" id="ARBA00022650"/>
    </source>
</evidence>
<keyword evidence="17" id="KW-1185">Reference proteome</keyword>
<dbReference type="OMA" id="YYFIESL"/>
<dbReference type="InterPro" id="IPR000304">
    <property type="entry name" value="Pyrroline-COOH_reductase"/>
</dbReference>
<comment type="subcellular location">
    <subcellularLocation>
        <location evidence="1">Cytoplasm</location>
    </subcellularLocation>
</comment>
<evidence type="ECO:0000256" key="8">
    <source>
        <dbReference type="ARBA" id="ARBA00023002"/>
    </source>
</evidence>
<evidence type="ECO:0000259" key="15">
    <source>
        <dbReference type="Pfam" id="PF14748"/>
    </source>
</evidence>
<comment type="catalytic activity">
    <reaction evidence="10">
        <text>L-proline + NAD(+) = (S)-1-pyrroline-5-carboxylate + NADH + 2 H(+)</text>
        <dbReference type="Rhea" id="RHEA:14105"/>
        <dbReference type="ChEBI" id="CHEBI:15378"/>
        <dbReference type="ChEBI" id="CHEBI:17388"/>
        <dbReference type="ChEBI" id="CHEBI:57540"/>
        <dbReference type="ChEBI" id="CHEBI:57945"/>
        <dbReference type="ChEBI" id="CHEBI:60039"/>
        <dbReference type="EC" id="1.5.1.2"/>
    </reaction>
</comment>
<evidence type="ECO:0000256" key="2">
    <source>
        <dbReference type="ARBA" id="ARBA00005525"/>
    </source>
</evidence>
<keyword evidence="13" id="KW-1133">Transmembrane helix</keyword>
<dbReference type="OrthoDB" id="10263291at2759"/>
<evidence type="ECO:0000256" key="10">
    <source>
        <dbReference type="ARBA" id="ARBA00050547"/>
    </source>
</evidence>
<dbReference type="PANTHER" id="PTHR11645">
    <property type="entry name" value="PYRROLINE-5-CARBOXYLATE REDUCTASE"/>
    <property type="match status" value="1"/>
</dbReference>
<dbReference type="FunFam" id="1.10.3730.10:FF:000001">
    <property type="entry name" value="Pyrroline-5-carboxylate reductase"/>
    <property type="match status" value="1"/>
</dbReference>
<evidence type="ECO:0000313" key="17">
    <source>
        <dbReference type="Proteomes" id="UP001149090"/>
    </source>
</evidence>
<dbReference type="Gene3D" id="1.10.3730.10">
    <property type="entry name" value="ProC C-terminal domain-like"/>
    <property type="match status" value="1"/>
</dbReference>
<dbReference type="AlphaFoldDB" id="A0A9Q0L9D9"/>
<dbReference type="Gene3D" id="3.40.50.720">
    <property type="entry name" value="NAD(P)-binding Rossmann-like Domain"/>
    <property type="match status" value="1"/>
</dbReference>